<dbReference type="Proteomes" id="UP000655366">
    <property type="component" value="Unassembled WGS sequence"/>
</dbReference>
<evidence type="ECO:0000256" key="6">
    <source>
        <dbReference type="SAM" id="MobiDB-lite"/>
    </source>
</evidence>
<evidence type="ECO:0000256" key="5">
    <source>
        <dbReference type="ARBA" id="ARBA00023136"/>
    </source>
</evidence>
<dbReference type="GO" id="GO:0022857">
    <property type="term" value="F:transmembrane transporter activity"/>
    <property type="evidence" value="ECO:0007669"/>
    <property type="project" value="InterPro"/>
</dbReference>
<feature type="transmembrane region" description="Helical" evidence="7">
    <location>
        <begin position="291"/>
        <end position="313"/>
    </location>
</feature>
<evidence type="ECO:0000256" key="7">
    <source>
        <dbReference type="SAM" id="Phobius"/>
    </source>
</evidence>
<dbReference type="SUPFAM" id="SSF103473">
    <property type="entry name" value="MFS general substrate transporter"/>
    <property type="match status" value="1"/>
</dbReference>
<evidence type="ECO:0000256" key="1">
    <source>
        <dbReference type="ARBA" id="ARBA00004651"/>
    </source>
</evidence>
<dbReference type="InterPro" id="IPR036259">
    <property type="entry name" value="MFS_trans_sf"/>
</dbReference>
<keyword evidence="3 7" id="KW-0812">Transmembrane</keyword>
<feature type="transmembrane region" description="Helical" evidence="7">
    <location>
        <begin position="381"/>
        <end position="404"/>
    </location>
</feature>
<dbReference type="CDD" id="cd17319">
    <property type="entry name" value="MFS_ExuT_GudP_like"/>
    <property type="match status" value="1"/>
</dbReference>
<gene>
    <name evidence="9" type="ORF">IV500_01210</name>
</gene>
<evidence type="ECO:0000256" key="3">
    <source>
        <dbReference type="ARBA" id="ARBA00022692"/>
    </source>
</evidence>
<dbReference type="PANTHER" id="PTHR43791:SF100">
    <property type="entry name" value="SUGAR TRANSPORTER"/>
    <property type="match status" value="1"/>
</dbReference>
<feature type="transmembrane region" description="Helical" evidence="7">
    <location>
        <begin position="134"/>
        <end position="154"/>
    </location>
</feature>
<proteinExistence type="predicted"/>
<feature type="transmembrane region" description="Helical" evidence="7">
    <location>
        <begin position="349"/>
        <end position="369"/>
    </location>
</feature>
<feature type="transmembrane region" description="Helical" evidence="7">
    <location>
        <begin position="68"/>
        <end position="89"/>
    </location>
</feature>
<name>A0A931G464_9MICC</name>
<comment type="subcellular location">
    <subcellularLocation>
        <location evidence="1">Cell membrane</location>
        <topology evidence="1">Multi-pass membrane protein</topology>
    </subcellularLocation>
</comment>
<reference evidence="9 10" key="1">
    <citation type="submission" date="2020-11" db="EMBL/GenBank/DDBJ databases">
        <title>Arthrobacter antarcticus sp. nov., isolated from Antarctic Soil.</title>
        <authorList>
            <person name="Li J."/>
        </authorList>
    </citation>
    <scope>NUCLEOTIDE SEQUENCE [LARGE SCALE GENOMIC DNA]</scope>
    <source>
        <strain evidence="9 10">Z1-20</strain>
    </source>
</reference>
<feature type="transmembrane region" description="Helical" evidence="7">
    <location>
        <begin position="101"/>
        <end position="122"/>
    </location>
</feature>
<feature type="transmembrane region" description="Helical" evidence="7">
    <location>
        <begin position="166"/>
        <end position="185"/>
    </location>
</feature>
<keyword evidence="2" id="KW-0813">Transport</keyword>
<evidence type="ECO:0000259" key="8">
    <source>
        <dbReference type="PROSITE" id="PS50850"/>
    </source>
</evidence>
<evidence type="ECO:0000313" key="9">
    <source>
        <dbReference type="EMBL" id="MBG0738055.1"/>
    </source>
</evidence>
<dbReference type="PANTHER" id="PTHR43791">
    <property type="entry name" value="PERMEASE-RELATED"/>
    <property type="match status" value="1"/>
</dbReference>
<dbReference type="Gene3D" id="1.20.1250.20">
    <property type="entry name" value="MFS general substrate transporter like domains"/>
    <property type="match status" value="2"/>
</dbReference>
<dbReference type="RefSeq" id="WP_196394988.1">
    <property type="nucleotide sequence ID" value="NZ_JADNYM010000001.1"/>
</dbReference>
<organism evidence="9 10">
    <name type="scientific">Arthrobacter terrae</name>
    <dbReference type="NCBI Taxonomy" id="2935737"/>
    <lineage>
        <taxon>Bacteria</taxon>
        <taxon>Bacillati</taxon>
        <taxon>Actinomycetota</taxon>
        <taxon>Actinomycetes</taxon>
        <taxon>Micrococcales</taxon>
        <taxon>Micrococcaceae</taxon>
        <taxon>Arthrobacter</taxon>
    </lineage>
</organism>
<keyword evidence="4 7" id="KW-1133">Transmembrane helix</keyword>
<dbReference type="Pfam" id="PF07690">
    <property type="entry name" value="MFS_1"/>
    <property type="match status" value="1"/>
</dbReference>
<feature type="transmembrane region" description="Helical" evidence="7">
    <location>
        <begin position="258"/>
        <end position="279"/>
    </location>
</feature>
<feature type="domain" description="Major facilitator superfamily (MFS) profile" evidence="8">
    <location>
        <begin position="38"/>
        <end position="440"/>
    </location>
</feature>
<dbReference type="InterPro" id="IPR011701">
    <property type="entry name" value="MFS"/>
</dbReference>
<feature type="transmembrane region" description="Helical" evidence="7">
    <location>
        <begin position="325"/>
        <end position="343"/>
    </location>
</feature>
<dbReference type="AlphaFoldDB" id="A0A931G464"/>
<feature type="transmembrane region" description="Helical" evidence="7">
    <location>
        <begin position="416"/>
        <end position="435"/>
    </location>
</feature>
<dbReference type="GO" id="GO:0005886">
    <property type="term" value="C:plasma membrane"/>
    <property type="evidence" value="ECO:0007669"/>
    <property type="project" value="UniProtKB-SubCell"/>
</dbReference>
<feature type="region of interest" description="Disordered" evidence="6">
    <location>
        <begin position="1"/>
        <end position="23"/>
    </location>
</feature>
<keyword evidence="5 7" id="KW-0472">Membrane</keyword>
<accession>A0A931G464</accession>
<evidence type="ECO:0000256" key="4">
    <source>
        <dbReference type="ARBA" id="ARBA00022989"/>
    </source>
</evidence>
<evidence type="ECO:0000313" key="10">
    <source>
        <dbReference type="Proteomes" id="UP000655366"/>
    </source>
</evidence>
<dbReference type="InterPro" id="IPR020846">
    <property type="entry name" value="MFS_dom"/>
</dbReference>
<comment type="caution">
    <text evidence="9">The sequence shown here is derived from an EMBL/GenBank/DDBJ whole genome shotgun (WGS) entry which is preliminary data.</text>
</comment>
<evidence type="ECO:0000256" key="2">
    <source>
        <dbReference type="ARBA" id="ARBA00022448"/>
    </source>
</evidence>
<protein>
    <submittedName>
        <fullName evidence="9">MFS transporter</fullName>
    </submittedName>
</protein>
<sequence>MDTQSGAHQSQGSSRAGRSPNPGTTVGDVLGHQRWARLLPIAFVTYSLAYLDRSNYSIAVAGGMKHDLGITGGVSALIGASFFIGYFLFQVPGAQYAEKRSVRTLIFWSLILWGVLAAAQGVIQNVTLLIVDRFLIGAVEAAVLPAMVIFLAHWFTKAERGRANTFLILGNPVTVLWLTVVSGFLIEATSWRWMFILEGIPAIIWAFVFRKLVADRPDDAKWLNPKERDQVVNALEAEQKSIAPVEGGLGAALRSRNVVLLSIQYLLWSLGVYGFVFWLPTIVKAGSGQGIGLTGLLSGAPYALAIIVMVFNSRASDRSGNRNRYVWPWLALGAVAFYGSYLLGPDRFWLSFPLLIIAGAAMYAPYGPYFANISEFLPKAIAAPAIAVVNSFGAIGGFIGSYLVGWLDSLTGSSSASFLLMAASLAAAAAIMLWVRPAAASRTLPGAQSPLSGQSRRGRA</sequence>
<dbReference type="EMBL" id="JADNYM010000001">
    <property type="protein sequence ID" value="MBG0738055.1"/>
    <property type="molecule type" value="Genomic_DNA"/>
</dbReference>
<dbReference type="PROSITE" id="PS50850">
    <property type="entry name" value="MFS"/>
    <property type="match status" value="1"/>
</dbReference>
<feature type="transmembrane region" description="Helical" evidence="7">
    <location>
        <begin position="191"/>
        <end position="209"/>
    </location>
</feature>
<keyword evidence="10" id="KW-1185">Reference proteome</keyword>